<evidence type="ECO:0000256" key="1">
    <source>
        <dbReference type="SAM" id="MobiDB-lite"/>
    </source>
</evidence>
<accession>A0A927GPP7</accession>
<gene>
    <name evidence="2" type="ORF">ID875_32730</name>
</gene>
<feature type="region of interest" description="Disordered" evidence="1">
    <location>
        <begin position="42"/>
        <end position="71"/>
    </location>
</feature>
<name>A0A927GPP7_STRGL</name>
<dbReference type="AlphaFoldDB" id="A0A927GPP7"/>
<protein>
    <submittedName>
        <fullName evidence="2">Uncharacterized protein</fullName>
    </submittedName>
</protein>
<dbReference type="EMBL" id="JACWUS010000058">
    <property type="protein sequence ID" value="MBD2830735.1"/>
    <property type="molecule type" value="Genomic_DNA"/>
</dbReference>
<comment type="caution">
    <text evidence="2">The sequence shown here is derived from an EMBL/GenBank/DDBJ whole genome shotgun (WGS) entry which is preliminary data.</text>
</comment>
<feature type="compositionally biased region" description="Basic and acidic residues" evidence="1">
    <location>
        <begin position="103"/>
        <end position="122"/>
    </location>
</feature>
<organism evidence="2">
    <name type="scientific">Streptomyces globisporus</name>
    <dbReference type="NCBI Taxonomy" id="1908"/>
    <lineage>
        <taxon>Bacteria</taxon>
        <taxon>Bacillati</taxon>
        <taxon>Actinomycetota</taxon>
        <taxon>Actinomycetes</taxon>
        <taxon>Kitasatosporales</taxon>
        <taxon>Streptomycetaceae</taxon>
        <taxon>Streptomyces</taxon>
    </lineage>
</organism>
<reference evidence="2" key="1">
    <citation type="journal article" date="2020" name="PLoS ONE">
        <title>Isolation and characterization of Streptomyces bacteriophages and Streptomyces strains encoding biosynthetic arsenals: Streptomyces strains and phages for antibiotic discovery.</title>
        <authorList>
            <person name="Montano E.T."/>
            <person name="Nideffer J.F."/>
            <person name="Brumage L."/>
            <person name="Erb M."/>
            <person name="Derman A.I."/>
            <person name="Davis J.P."/>
            <person name="Estrada E."/>
            <person name="Fu S."/>
            <person name="Le D."/>
            <person name="Vuppala A."/>
            <person name="Tran C."/>
            <person name="Luterstein E."/>
            <person name="Lakkaraju S."/>
            <person name="Panchagnula S."/>
            <person name="Ren C."/>
            <person name="Doan J."/>
            <person name="Tran S."/>
            <person name="Soriano J."/>
            <person name="Fujita Y."/>
            <person name="Gutala P."/>
            <person name="Fujii Q."/>
            <person name="Lee M."/>
            <person name="Bui A."/>
            <person name="Villarreal C."/>
            <person name="Shing S.R."/>
            <person name="Kim S."/>
            <person name="Freeman D."/>
            <person name="Racha V."/>
            <person name="Ho A."/>
            <person name="Kumar P."/>
            <person name="Falah K."/>
            <person name="Dawson T."/>
            <person name="Enustun E."/>
            <person name="Prichard A."/>
            <person name="Gomez A."/>
            <person name="Khanna K."/>
            <person name="Trigg S."/>
            <person name="Fernandez L."/>
            <person name="Pogliano K."/>
            <person name="Pogliano J."/>
        </authorList>
    </citation>
    <scope>NUCLEOTIDE SEQUENCE</scope>
    <source>
        <strain evidence="2">QF2</strain>
    </source>
</reference>
<feature type="region of interest" description="Disordered" evidence="1">
    <location>
        <begin position="94"/>
        <end position="122"/>
    </location>
</feature>
<evidence type="ECO:0000313" key="2">
    <source>
        <dbReference type="EMBL" id="MBD2830735.1"/>
    </source>
</evidence>
<sequence>MSRKPAIREAEPSVVVSHGCDFFGEDRHPLKDIAALSPYLEEHRSVPGPPRGRAAGGAAGRAGVPDAAGGRGRRLAEHLLKVARNRRIKPGVAALARSWRTPPDGRRPRGELDLDGRAVPRP</sequence>
<proteinExistence type="predicted"/>